<proteinExistence type="inferred from homology"/>
<dbReference type="InterPro" id="IPR001594">
    <property type="entry name" value="Palmitoyltrfase_DHHC"/>
</dbReference>
<comment type="domain">
    <text evidence="7">The DHHC domain is required for palmitoyltransferase activity.</text>
</comment>
<dbReference type="PROSITE" id="PS50216">
    <property type="entry name" value="DHHC"/>
    <property type="match status" value="1"/>
</dbReference>
<evidence type="ECO:0000256" key="6">
    <source>
        <dbReference type="ARBA" id="ARBA00023315"/>
    </source>
</evidence>
<dbReference type="Pfam" id="PF01529">
    <property type="entry name" value="DHHC"/>
    <property type="match status" value="1"/>
</dbReference>
<keyword evidence="2 7" id="KW-0808">Transferase</keyword>
<evidence type="ECO:0000259" key="8">
    <source>
        <dbReference type="Pfam" id="PF01529"/>
    </source>
</evidence>
<evidence type="ECO:0000256" key="1">
    <source>
        <dbReference type="ARBA" id="ARBA00004141"/>
    </source>
</evidence>
<organism evidence="9">
    <name type="scientific">Notodromas monacha</name>
    <dbReference type="NCBI Taxonomy" id="399045"/>
    <lineage>
        <taxon>Eukaryota</taxon>
        <taxon>Metazoa</taxon>
        <taxon>Ecdysozoa</taxon>
        <taxon>Arthropoda</taxon>
        <taxon>Crustacea</taxon>
        <taxon>Oligostraca</taxon>
        <taxon>Ostracoda</taxon>
        <taxon>Podocopa</taxon>
        <taxon>Podocopida</taxon>
        <taxon>Cypridocopina</taxon>
        <taxon>Cypridoidea</taxon>
        <taxon>Cyprididae</taxon>
        <taxon>Notodromas</taxon>
    </lineage>
</organism>
<evidence type="ECO:0000313" key="10">
    <source>
        <dbReference type="Proteomes" id="UP000678499"/>
    </source>
</evidence>
<dbReference type="EMBL" id="OA888723">
    <property type="protein sequence ID" value="CAD7284011.1"/>
    <property type="molecule type" value="Genomic_DNA"/>
</dbReference>
<dbReference type="EMBL" id="CAJPEX010006686">
    <property type="protein sequence ID" value="CAG0924163.1"/>
    <property type="molecule type" value="Genomic_DNA"/>
</dbReference>
<sequence length="255" mass="28956">MTWGLLLYAGFVVVVVILPWEGGGFPPLYNFINLVVFNCLAFLAAASHARAMLTDPGAVPKGNATREMMQKMGFEEGEVVFKCPKCCSIKPERAHHCSICQRCIKKMDHHCPWVNNCVGEKNQKYFVLFTFYIAVISVHALFLCVNHFIYCVNEEWRGAVCSKYSPPASVIFMLFLLIEGLLFAIFTAIMFGSQISAIWNDETGIEALKKEYGSWTRQAKWKSVQAVFGEKFGLSWFSPFSSVQEVFRKSRYYSV</sequence>
<dbReference type="InterPro" id="IPR039859">
    <property type="entry name" value="PFA4/ZDH16/20/ERF2-like"/>
</dbReference>
<keyword evidence="4 7" id="KW-1133">Transmembrane helix</keyword>
<dbReference type="GO" id="GO:0019706">
    <property type="term" value="F:protein-cysteine S-palmitoyltransferase activity"/>
    <property type="evidence" value="ECO:0007669"/>
    <property type="project" value="UniProtKB-EC"/>
</dbReference>
<protein>
    <recommendedName>
        <fullName evidence="7">Palmitoyltransferase</fullName>
        <ecNumber evidence="7">2.3.1.225</ecNumber>
    </recommendedName>
</protein>
<keyword evidence="10" id="KW-1185">Reference proteome</keyword>
<evidence type="ECO:0000256" key="3">
    <source>
        <dbReference type="ARBA" id="ARBA00022692"/>
    </source>
</evidence>
<evidence type="ECO:0000256" key="5">
    <source>
        <dbReference type="ARBA" id="ARBA00023136"/>
    </source>
</evidence>
<dbReference type="Proteomes" id="UP000678499">
    <property type="component" value="Unassembled WGS sequence"/>
</dbReference>
<keyword evidence="5 7" id="KW-0472">Membrane</keyword>
<keyword evidence="6 7" id="KW-0012">Acyltransferase</keyword>
<accession>A0A7R9GIT7</accession>
<feature type="transmembrane region" description="Helical" evidence="7">
    <location>
        <begin position="125"/>
        <end position="150"/>
    </location>
</feature>
<feature type="transmembrane region" description="Helical" evidence="7">
    <location>
        <begin position="28"/>
        <end position="46"/>
    </location>
</feature>
<dbReference type="PANTHER" id="PTHR12246">
    <property type="entry name" value="PALMITOYLTRANSFERASE ZDHHC16"/>
    <property type="match status" value="1"/>
</dbReference>
<reference evidence="9" key="1">
    <citation type="submission" date="2020-11" db="EMBL/GenBank/DDBJ databases">
        <authorList>
            <person name="Tran Van P."/>
        </authorList>
    </citation>
    <scope>NUCLEOTIDE SEQUENCE</scope>
</reference>
<dbReference type="EC" id="2.3.1.225" evidence="7"/>
<keyword evidence="3 7" id="KW-0812">Transmembrane</keyword>
<comment type="subcellular location">
    <subcellularLocation>
        <location evidence="1">Membrane</location>
        <topology evidence="1">Multi-pass membrane protein</topology>
    </subcellularLocation>
</comment>
<comment type="catalytic activity">
    <reaction evidence="7">
        <text>L-cysteinyl-[protein] + hexadecanoyl-CoA = S-hexadecanoyl-L-cysteinyl-[protein] + CoA</text>
        <dbReference type="Rhea" id="RHEA:36683"/>
        <dbReference type="Rhea" id="RHEA-COMP:10131"/>
        <dbReference type="Rhea" id="RHEA-COMP:11032"/>
        <dbReference type="ChEBI" id="CHEBI:29950"/>
        <dbReference type="ChEBI" id="CHEBI:57287"/>
        <dbReference type="ChEBI" id="CHEBI:57379"/>
        <dbReference type="ChEBI" id="CHEBI:74151"/>
        <dbReference type="EC" id="2.3.1.225"/>
    </reaction>
</comment>
<name>A0A7R9GIT7_9CRUS</name>
<feature type="domain" description="Palmitoyltransferase DHHC" evidence="8">
    <location>
        <begin position="83"/>
        <end position="210"/>
    </location>
</feature>
<feature type="transmembrane region" description="Helical" evidence="7">
    <location>
        <begin position="170"/>
        <end position="191"/>
    </location>
</feature>
<dbReference type="OrthoDB" id="331948at2759"/>
<evidence type="ECO:0000256" key="2">
    <source>
        <dbReference type="ARBA" id="ARBA00022679"/>
    </source>
</evidence>
<dbReference type="AlphaFoldDB" id="A0A7R9GIT7"/>
<feature type="transmembrane region" description="Helical" evidence="7">
    <location>
        <begin position="5"/>
        <end position="22"/>
    </location>
</feature>
<comment type="similarity">
    <text evidence="7">Belongs to the DHHC palmitoyltransferase family.</text>
</comment>
<evidence type="ECO:0000256" key="4">
    <source>
        <dbReference type="ARBA" id="ARBA00022989"/>
    </source>
</evidence>
<evidence type="ECO:0000256" key="7">
    <source>
        <dbReference type="RuleBase" id="RU079119"/>
    </source>
</evidence>
<gene>
    <name evidence="9" type="ORF">NMOB1V02_LOCUS11619</name>
</gene>
<dbReference type="GO" id="GO:0016020">
    <property type="term" value="C:membrane"/>
    <property type="evidence" value="ECO:0007669"/>
    <property type="project" value="UniProtKB-SubCell"/>
</dbReference>
<evidence type="ECO:0000313" key="9">
    <source>
        <dbReference type="EMBL" id="CAD7284011.1"/>
    </source>
</evidence>